<evidence type="ECO:0008006" key="3">
    <source>
        <dbReference type="Google" id="ProtNLM"/>
    </source>
</evidence>
<reference evidence="1 2" key="1">
    <citation type="submission" date="2020-02" db="EMBL/GenBank/DDBJ databases">
        <title>Pelistega sp. NLN82 were isolated from wild rodents of the Hainan Island.</title>
        <authorList>
            <person name="Niu N."/>
            <person name="Zhou J."/>
        </authorList>
    </citation>
    <scope>NUCLEOTIDE SEQUENCE [LARGE SCALE GENOMIC DNA]</scope>
    <source>
        <strain evidence="1 2">NLN82</strain>
    </source>
</reference>
<comment type="caution">
    <text evidence="1">The sequence shown here is derived from an EMBL/GenBank/DDBJ whole genome shotgun (WGS) entry which is preliminary data.</text>
</comment>
<evidence type="ECO:0000313" key="1">
    <source>
        <dbReference type="EMBL" id="NEN75574.1"/>
    </source>
</evidence>
<evidence type="ECO:0000313" key="2">
    <source>
        <dbReference type="Proteomes" id="UP000477651"/>
    </source>
</evidence>
<protein>
    <recommendedName>
        <fullName evidence="3">Lipoprotein</fullName>
    </recommendedName>
</protein>
<name>A0A6L9Y6Z1_9BURK</name>
<dbReference type="Proteomes" id="UP000477651">
    <property type="component" value="Unassembled WGS sequence"/>
</dbReference>
<sequence length="93" mass="11116">MFQRPILIGLLFLMTSCLHFDPLEGGGVVYNFCEYPIEWRSDNIPEHYYKNNQHKKIIYPNETKYISFTIRDNLVEEQNEDRKNSILSEVKVM</sequence>
<accession>A0A6L9Y6Z1</accession>
<dbReference type="EMBL" id="JAAGYR010000006">
    <property type="protein sequence ID" value="NEN75574.1"/>
    <property type="molecule type" value="Genomic_DNA"/>
</dbReference>
<proteinExistence type="predicted"/>
<dbReference type="PROSITE" id="PS51257">
    <property type="entry name" value="PROKAR_LIPOPROTEIN"/>
    <property type="match status" value="1"/>
</dbReference>
<dbReference type="RefSeq" id="WP_163764217.1">
    <property type="nucleotide sequence ID" value="NZ_JAAGYR010000006.1"/>
</dbReference>
<keyword evidence="2" id="KW-1185">Reference proteome</keyword>
<gene>
    <name evidence="1" type="ORF">F9B74_04425</name>
</gene>
<organism evidence="1 2">
    <name type="scientific">Pelistega ratti</name>
    <dbReference type="NCBI Taxonomy" id="2652177"/>
    <lineage>
        <taxon>Bacteria</taxon>
        <taxon>Pseudomonadati</taxon>
        <taxon>Pseudomonadota</taxon>
        <taxon>Betaproteobacteria</taxon>
        <taxon>Burkholderiales</taxon>
        <taxon>Alcaligenaceae</taxon>
        <taxon>Pelistega</taxon>
    </lineage>
</organism>
<dbReference type="AlphaFoldDB" id="A0A6L9Y6Z1"/>